<dbReference type="InterPro" id="IPR022134">
    <property type="entry name" value="DUF3667"/>
</dbReference>
<feature type="transmembrane region" description="Helical" evidence="1">
    <location>
        <begin position="294"/>
        <end position="319"/>
    </location>
</feature>
<protein>
    <submittedName>
        <fullName evidence="2">DUF3667 domain-containing protein</fullName>
    </submittedName>
</protein>
<evidence type="ECO:0000313" key="3">
    <source>
        <dbReference type="Proteomes" id="UP001500235"/>
    </source>
</evidence>
<keyword evidence="3" id="KW-1185">Reference proteome</keyword>
<dbReference type="RefSeq" id="WP_344707756.1">
    <property type="nucleotide sequence ID" value="NZ_BAABBQ010000001.1"/>
</dbReference>
<feature type="transmembrane region" description="Helical" evidence="1">
    <location>
        <begin position="89"/>
        <end position="113"/>
    </location>
</feature>
<dbReference type="EMBL" id="BAABBQ010000001">
    <property type="protein sequence ID" value="GAA4023499.1"/>
    <property type="molecule type" value="Genomic_DNA"/>
</dbReference>
<evidence type="ECO:0000256" key="1">
    <source>
        <dbReference type="SAM" id="Phobius"/>
    </source>
</evidence>
<feature type="transmembrane region" description="Helical" evidence="1">
    <location>
        <begin position="212"/>
        <end position="230"/>
    </location>
</feature>
<organism evidence="2 3">
    <name type="scientific">Sphingomonas swuensis</name>
    <dbReference type="NCBI Taxonomy" id="977800"/>
    <lineage>
        <taxon>Bacteria</taxon>
        <taxon>Pseudomonadati</taxon>
        <taxon>Pseudomonadota</taxon>
        <taxon>Alphaproteobacteria</taxon>
        <taxon>Sphingomonadales</taxon>
        <taxon>Sphingomonadaceae</taxon>
        <taxon>Sphingomonas</taxon>
    </lineage>
</organism>
<gene>
    <name evidence="2" type="ORF">GCM10022280_25310</name>
</gene>
<reference evidence="3" key="1">
    <citation type="journal article" date="2019" name="Int. J. Syst. Evol. Microbiol.">
        <title>The Global Catalogue of Microorganisms (GCM) 10K type strain sequencing project: providing services to taxonomists for standard genome sequencing and annotation.</title>
        <authorList>
            <consortium name="The Broad Institute Genomics Platform"/>
            <consortium name="The Broad Institute Genome Sequencing Center for Infectious Disease"/>
            <person name="Wu L."/>
            <person name="Ma J."/>
        </authorList>
    </citation>
    <scope>NUCLEOTIDE SEQUENCE [LARGE SCALE GENOMIC DNA]</scope>
    <source>
        <strain evidence="3">JCM 17563</strain>
    </source>
</reference>
<sequence length="323" mass="35654">MNALDKDIAAAQQAQCLNCAAPLSGPFCASCGQKARINRSLAAFFSDLLAGLFNFESRFWRTLPMLAWCPGDLTRRYVEGQRARFISPIALYLFSVFLMFAALGSMGGAMAGLNVNNGLAKARTENQAQLAALDRQRAEAVRTKSPTVELDRQIAAKRGEIADIDRTIKGDFSTELESGNDGAPAWVVEGVRKVAANPREFMSHVQEAASKYSWALIPLSLPFMFLLFPFSRRHVFDHAVFVTYSLSFMMLLILAGSLLVVVGAGIMAPWLLLVPPFHMYRQLKGAYQLRWWSALLRTFVLLTFSFIALLLFAGAMVALNLVA</sequence>
<keyword evidence="1" id="KW-1133">Transmembrane helix</keyword>
<proteinExistence type="predicted"/>
<evidence type="ECO:0000313" key="2">
    <source>
        <dbReference type="EMBL" id="GAA4023499.1"/>
    </source>
</evidence>
<comment type="caution">
    <text evidence="2">The sequence shown here is derived from an EMBL/GenBank/DDBJ whole genome shotgun (WGS) entry which is preliminary data.</text>
</comment>
<dbReference type="Pfam" id="PF12412">
    <property type="entry name" value="DUF3667"/>
    <property type="match status" value="1"/>
</dbReference>
<accession>A0ABP7TB04</accession>
<keyword evidence="1" id="KW-0472">Membrane</keyword>
<dbReference type="Proteomes" id="UP001500235">
    <property type="component" value="Unassembled WGS sequence"/>
</dbReference>
<keyword evidence="1" id="KW-0812">Transmembrane</keyword>
<name>A0ABP7TB04_9SPHN</name>
<feature type="transmembrane region" description="Helical" evidence="1">
    <location>
        <begin position="250"/>
        <end position="273"/>
    </location>
</feature>